<evidence type="ECO:0000256" key="5">
    <source>
        <dbReference type="ARBA" id="ARBA00023159"/>
    </source>
</evidence>
<dbReference type="GO" id="GO:0006357">
    <property type="term" value="P:regulation of transcription by RNA polymerase II"/>
    <property type="evidence" value="ECO:0007669"/>
    <property type="project" value="InterPro"/>
</dbReference>
<evidence type="ECO:0000256" key="4">
    <source>
        <dbReference type="ARBA" id="ARBA00023015"/>
    </source>
</evidence>
<reference evidence="12" key="1">
    <citation type="submission" date="2014-12" db="EMBL/GenBank/DDBJ databases">
        <title>Genome Sequence of Valsa Canker Pathogens Uncovers a Specific Adaption of Colonization on Woody Bark.</title>
        <authorList>
            <person name="Yin Z."/>
            <person name="Liu H."/>
            <person name="Gao X."/>
            <person name="Li Z."/>
            <person name="Song N."/>
            <person name="Ke X."/>
            <person name="Dai Q."/>
            <person name="Wu Y."/>
            <person name="Sun Y."/>
            <person name="Xu J.-R."/>
            <person name="Kang Z.K."/>
            <person name="Wang L."/>
            <person name="Huang L."/>
        </authorList>
    </citation>
    <scope>NUCLEOTIDE SEQUENCE [LARGE SCALE GENOMIC DNA]</scope>
    <source>
        <strain evidence="12">03-8</strain>
    </source>
</reference>
<comment type="subcellular location">
    <subcellularLocation>
        <location evidence="1 9">Nucleus</location>
    </subcellularLocation>
</comment>
<feature type="compositionally biased region" description="Polar residues" evidence="10">
    <location>
        <begin position="59"/>
        <end position="71"/>
    </location>
</feature>
<evidence type="ECO:0000256" key="9">
    <source>
        <dbReference type="RuleBase" id="RU365082"/>
    </source>
</evidence>
<evidence type="ECO:0000256" key="6">
    <source>
        <dbReference type="ARBA" id="ARBA00023163"/>
    </source>
</evidence>
<accession>A0A194VNJ1</accession>
<dbReference type="GO" id="GO:0003712">
    <property type="term" value="F:transcription coregulator activity"/>
    <property type="evidence" value="ECO:0007669"/>
    <property type="project" value="UniProtKB-UniRule"/>
</dbReference>
<evidence type="ECO:0000313" key="12">
    <source>
        <dbReference type="EMBL" id="KUI65739.1"/>
    </source>
</evidence>
<feature type="domain" description="Mediator complex subunit MED14 N-terminal" evidence="11">
    <location>
        <begin position="90"/>
        <end position="297"/>
    </location>
</feature>
<evidence type="ECO:0000256" key="10">
    <source>
        <dbReference type="SAM" id="MobiDB-lite"/>
    </source>
</evidence>
<evidence type="ECO:0000259" key="11">
    <source>
        <dbReference type="Pfam" id="PF08638"/>
    </source>
</evidence>
<keyword evidence="13" id="KW-1185">Reference proteome</keyword>
<keyword evidence="7 9" id="KW-0539">Nucleus</keyword>
<dbReference type="PANTHER" id="PTHR12809">
    <property type="entry name" value="MEDIATOR COMPLEX SUBUNIT"/>
    <property type="match status" value="1"/>
</dbReference>
<dbReference type="Pfam" id="PF08638">
    <property type="entry name" value="Med14"/>
    <property type="match status" value="1"/>
</dbReference>
<comment type="similarity">
    <text evidence="2 9">Belongs to the Mediator complex subunit 14 family.</text>
</comment>
<dbReference type="InterPro" id="IPR013947">
    <property type="entry name" value="Mediator_Med14"/>
</dbReference>
<comment type="function">
    <text evidence="9">Component of the Mediator complex, a coactivator involved in the regulated transcription of nearly all RNA polymerase II-dependent genes. Mediator functions as a bridge to convey information from gene-specific regulatory proteins to the basal RNA polymerase II transcription machinery. Mediator is recruited to promoters by direct interactions with regulatory proteins and serves as a scaffold for the assembly of a functional preinitiation complex with RNA polymerase II and the general transcription factors.</text>
</comment>
<comment type="subunit">
    <text evidence="9">Component of the Mediator complex.</text>
</comment>
<dbReference type="OrthoDB" id="205099at2759"/>
<protein>
    <recommendedName>
        <fullName evidence="3 9">Mediator of RNA polymerase II transcription subunit 14</fullName>
    </recommendedName>
    <alternativeName>
        <fullName evidence="8 9">Mediator complex subunit 14</fullName>
    </alternativeName>
</protein>
<keyword evidence="4 9" id="KW-0805">Transcription regulation</keyword>
<dbReference type="Proteomes" id="UP000078559">
    <property type="component" value="Chromosome 2"/>
</dbReference>
<evidence type="ECO:0000256" key="2">
    <source>
        <dbReference type="ARBA" id="ARBA00007813"/>
    </source>
</evidence>
<evidence type="ECO:0000313" key="13">
    <source>
        <dbReference type="Proteomes" id="UP000078559"/>
    </source>
</evidence>
<sequence>MENGAQNGLRTNHDRDLKLNGINGVSIVKREPSPSKLGKSSGAAVVNGGYDTPMDADPPNTQAQAATSAPDQDSKMKNLPPEIAHITQNFIPLPFILHRLAQKSHNDLQAKIEELAKIPIHGAVNGATGTAEDNSEENQNKKANLLHFIQDMHSKWVKALVISEWSRKASQVSRLIDLNVHISEQVGKYDLGLDFMGRIKRDLYGARLPDPDIKTALQVLSTGQAPWMPEFGYIDPPPLTVAEQLKWVGELNTLLSVRLNLEDHDKIPYQFRDYRIDSGRVTFKVKGEFEVDLTIADEDFEKQFWFINFRYNFSPAPQNLPEALMSFVEMKVNEALGTDGLRGCYEFLHEFVLTHKINELRRQAMVLSRGRWIEHIKIERLNRALSIQYWTTRFTATGPNAGPKSWIIVGINSAKTPPRNSPPGTRPTSYLALRWFRDGKEIKDVDVLADSEKISAEVLLKRIIAKHVEHILSSMYAKLLSKPRFEKRQASVSLSINSEEPSESTLVIQLTHSQTLTLHMNMTTGLFNMQPAARSLISRGEVFLNQRCKNPIEDGVIQIESIRWQSEFDEIIRRGKGSGWHMARRPVNSDEVKRLHPSREHCQTLWLKREGWGPAWYLVVCLSLAGDTWWLVEVMDDTPPTEAKGNPPKPRSKALNNQANVRNSAIIEQPAARIKTYNLLPITSANPELSVTFFTDLSALTTGMIAQITDITALRKNKIQYAAKRADNPYFSPRLKIPALYVRLASILPPQSGERKPKQPRGSWAEEFVQIVFRGVRGAAVPSSRRLEVSADVKIVVNDKSKFALIKGNVDHDVMYQPRTGQFRIQLRTEIGKSFIDPLTTRLKAIDRLVEFVAAMSSRANTVKCESVTLRKVVFTYGTPGTEQPAAGGQPNQPRWRVVLDLVRSEKVDITLEKGNPHIRVQDMLERLVNSPVGFEQLPYWLQVTLPLHRGLDSIEDSWAEVTANNQGDLQILPRALDWLSVHFELPGAPNKPPRKLCLSFKLKSRRGQLWWNMERHRRPDEAPKNEEDPFDAVLQPIFESRGDGWQGHGKSAVAHPNGKSIEGLLAKVSDAVKALATESSPPAPAGSQGAAIVVD</sequence>
<dbReference type="EMBL" id="CM003099">
    <property type="protein sequence ID" value="KUI65739.1"/>
    <property type="molecule type" value="Genomic_DNA"/>
</dbReference>
<dbReference type="GO" id="GO:0070847">
    <property type="term" value="C:core mediator complex"/>
    <property type="evidence" value="ECO:0007669"/>
    <property type="project" value="TreeGrafter"/>
</dbReference>
<keyword evidence="6 9" id="KW-0804">Transcription</keyword>
<dbReference type="Pfam" id="PF26204">
    <property type="entry name" value="Med14_fung"/>
    <property type="match status" value="1"/>
</dbReference>
<name>A0A194VNJ1_CYTMA</name>
<evidence type="ECO:0000256" key="3">
    <source>
        <dbReference type="ARBA" id="ARBA00019619"/>
    </source>
</evidence>
<evidence type="ECO:0000256" key="1">
    <source>
        <dbReference type="ARBA" id="ARBA00004123"/>
    </source>
</evidence>
<feature type="region of interest" description="Disordered" evidence="10">
    <location>
        <begin position="1"/>
        <end position="78"/>
    </location>
</feature>
<gene>
    <name evidence="12" type="ORF">VM1G_01713</name>
</gene>
<dbReference type="InterPro" id="IPR055122">
    <property type="entry name" value="Med14_N"/>
</dbReference>
<evidence type="ECO:0000256" key="7">
    <source>
        <dbReference type="ARBA" id="ARBA00023242"/>
    </source>
</evidence>
<evidence type="ECO:0000256" key="8">
    <source>
        <dbReference type="ARBA" id="ARBA00032007"/>
    </source>
</evidence>
<organism evidence="12 13">
    <name type="scientific">Cytospora mali</name>
    <name type="common">Apple Valsa canker fungus</name>
    <name type="synonym">Valsa mali</name>
    <dbReference type="NCBI Taxonomy" id="578113"/>
    <lineage>
        <taxon>Eukaryota</taxon>
        <taxon>Fungi</taxon>
        <taxon>Dikarya</taxon>
        <taxon>Ascomycota</taxon>
        <taxon>Pezizomycotina</taxon>
        <taxon>Sordariomycetes</taxon>
        <taxon>Sordariomycetidae</taxon>
        <taxon>Diaporthales</taxon>
        <taxon>Cytosporaceae</taxon>
        <taxon>Cytospora</taxon>
    </lineage>
</organism>
<proteinExistence type="inferred from homology"/>
<dbReference type="PANTHER" id="PTHR12809:SF2">
    <property type="entry name" value="MEDIATOR OF RNA POLYMERASE II TRANSCRIPTION SUBUNIT 14"/>
    <property type="match status" value="1"/>
</dbReference>
<dbReference type="GO" id="GO:0016592">
    <property type="term" value="C:mediator complex"/>
    <property type="evidence" value="ECO:0007669"/>
    <property type="project" value="UniProtKB-UniRule"/>
</dbReference>
<keyword evidence="5 9" id="KW-0010">Activator</keyword>
<dbReference type="AlphaFoldDB" id="A0A194VNJ1"/>
<feature type="compositionally biased region" description="Polar residues" evidence="10">
    <location>
        <begin position="1"/>
        <end position="10"/>
    </location>
</feature>